<dbReference type="OrthoDB" id="6678752at2759"/>
<evidence type="ECO:0000256" key="3">
    <source>
        <dbReference type="ARBA" id="ARBA00022606"/>
    </source>
</evidence>
<keyword evidence="2" id="KW-1003">Cell membrane</keyword>
<evidence type="ECO:0000256" key="9">
    <source>
        <dbReference type="ARBA" id="ARBA00023224"/>
    </source>
</evidence>
<evidence type="ECO:0000256" key="7">
    <source>
        <dbReference type="ARBA" id="ARBA00023136"/>
    </source>
</evidence>
<evidence type="ECO:0000256" key="8">
    <source>
        <dbReference type="ARBA" id="ARBA00023170"/>
    </source>
</evidence>
<feature type="transmembrane region" description="Helical" evidence="10">
    <location>
        <begin position="109"/>
        <end position="126"/>
    </location>
</feature>
<evidence type="ECO:0000256" key="5">
    <source>
        <dbReference type="ARBA" id="ARBA00022725"/>
    </source>
</evidence>
<dbReference type="Pfam" id="PF02949">
    <property type="entry name" value="7tm_6"/>
    <property type="match status" value="1"/>
</dbReference>
<evidence type="ECO:0000256" key="10">
    <source>
        <dbReference type="RuleBase" id="RU351113"/>
    </source>
</evidence>
<feature type="transmembrane region" description="Helical" evidence="10">
    <location>
        <begin position="54"/>
        <end position="72"/>
    </location>
</feature>
<dbReference type="KEGG" id="bman:114246902"/>
<evidence type="ECO:0000313" key="11">
    <source>
        <dbReference type="Proteomes" id="UP000504629"/>
    </source>
</evidence>
<comment type="similarity">
    <text evidence="10">Belongs to the insect chemoreceptor superfamily. Heteromeric odorant receptor channel (TC 1.A.69) family.</text>
</comment>
<keyword evidence="8 10" id="KW-0675">Receptor</keyword>
<keyword evidence="9 10" id="KW-0807">Transducer</keyword>
<dbReference type="GO" id="GO:0004984">
    <property type="term" value="F:olfactory receptor activity"/>
    <property type="evidence" value="ECO:0007669"/>
    <property type="project" value="InterPro"/>
</dbReference>
<evidence type="ECO:0000313" key="12">
    <source>
        <dbReference type="RefSeq" id="XP_028035439.1"/>
    </source>
</evidence>
<reference evidence="12" key="1">
    <citation type="submission" date="2025-08" db="UniProtKB">
        <authorList>
            <consortium name="RefSeq"/>
        </authorList>
    </citation>
    <scope>IDENTIFICATION</scope>
    <source>
        <tissue evidence="12">Silk gland</tissue>
    </source>
</reference>
<feature type="transmembrane region" description="Helical" evidence="10">
    <location>
        <begin position="204"/>
        <end position="237"/>
    </location>
</feature>
<evidence type="ECO:0000256" key="1">
    <source>
        <dbReference type="ARBA" id="ARBA00004651"/>
    </source>
</evidence>
<accession>A0A6J2K586</accession>
<keyword evidence="3 10" id="KW-0716">Sensory transduction</keyword>
<dbReference type="GO" id="GO:0005549">
    <property type="term" value="F:odorant binding"/>
    <property type="evidence" value="ECO:0007669"/>
    <property type="project" value="InterPro"/>
</dbReference>
<dbReference type="SMR" id="A0A6J2K586"/>
<evidence type="ECO:0000256" key="4">
    <source>
        <dbReference type="ARBA" id="ARBA00022692"/>
    </source>
</evidence>
<keyword evidence="6 10" id="KW-1133">Transmembrane helix</keyword>
<organism evidence="11 12">
    <name type="scientific">Bombyx mandarina</name>
    <name type="common">Wild silk moth</name>
    <name type="synonym">Wild silkworm</name>
    <dbReference type="NCBI Taxonomy" id="7092"/>
    <lineage>
        <taxon>Eukaryota</taxon>
        <taxon>Metazoa</taxon>
        <taxon>Ecdysozoa</taxon>
        <taxon>Arthropoda</taxon>
        <taxon>Hexapoda</taxon>
        <taxon>Insecta</taxon>
        <taxon>Pterygota</taxon>
        <taxon>Neoptera</taxon>
        <taxon>Endopterygota</taxon>
        <taxon>Lepidoptera</taxon>
        <taxon>Glossata</taxon>
        <taxon>Ditrysia</taxon>
        <taxon>Bombycoidea</taxon>
        <taxon>Bombycidae</taxon>
        <taxon>Bombycinae</taxon>
        <taxon>Bombyx</taxon>
    </lineage>
</organism>
<evidence type="ECO:0000256" key="2">
    <source>
        <dbReference type="ARBA" id="ARBA00022475"/>
    </source>
</evidence>
<evidence type="ECO:0000256" key="6">
    <source>
        <dbReference type="ARBA" id="ARBA00022989"/>
    </source>
</evidence>
<feature type="transmembrane region" description="Helical" evidence="10">
    <location>
        <begin position="146"/>
        <end position="167"/>
    </location>
</feature>
<dbReference type="GO" id="GO:0007165">
    <property type="term" value="P:signal transduction"/>
    <property type="evidence" value="ECO:0007669"/>
    <property type="project" value="UniProtKB-KW"/>
</dbReference>
<keyword evidence="7 10" id="KW-0472">Membrane</keyword>
<proteinExistence type="inferred from homology"/>
<keyword evidence="11" id="KW-1185">Reference proteome</keyword>
<gene>
    <name evidence="12" type="primary">LOC114246902</name>
</gene>
<dbReference type="CTD" id="692419"/>
<dbReference type="GO" id="GO:0005886">
    <property type="term" value="C:plasma membrane"/>
    <property type="evidence" value="ECO:0007669"/>
    <property type="project" value="UniProtKB-SubCell"/>
</dbReference>
<protein>
    <recommendedName>
        <fullName evidence="10">Odorant receptor</fullName>
    </recommendedName>
</protein>
<sequence length="430" mass="49763">MLLSFKDDSRSPDIQKPQNFQYMKILRFNLKIICAWPEKQLNEIRSLGHSIHRVILPIQSVVCLACGILYIHFHFNEIPFFILASTFITVMMNLVTCSRTALVMLFERYLVLTGRFITVMHLFNFQKNSDYAYKLCTFVNRMSHFYTLYVLFSMFMGLGLFNLLPLYNNYVSGAFSDPYGPNVTFFHSVYFAFPFDYSHNFRGYIIMALFNSYVSVTCSIGLVMFDLLMCLMVMHVWGHLKILSHNLINFPRPKASHVITTPNGPTNVETYTEEESKEVFARLRECIKHYGTVDDFANDMSETFGVILLVYYGFHQVSLCMLLLECSDLSTKAMLRYGPLTLIMIQQLIQISIIFELLGSVADRIPDAVYQLPWECMDVKNRRVVYGFLRRTQNPVRFKAMGMLDVGVQTMASILKTSISYFVMLRTVAT</sequence>
<feature type="transmembrane region" description="Helical" evidence="10">
    <location>
        <begin position="304"/>
        <end position="324"/>
    </location>
</feature>
<dbReference type="PANTHER" id="PTHR21137">
    <property type="entry name" value="ODORANT RECEPTOR"/>
    <property type="match status" value="1"/>
</dbReference>
<keyword evidence="4 10" id="KW-0812">Transmembrane</keyword>
<dbReference type="InterPro" id="IPR004117">
    <property type="entry name" value="7tm6_olfct_rcpt"/>
</dbReference>
<name>A0A6J2K586_BOMMA</name>
<comment type="caution">
    <text evidence="10">Lacks conserved residue(s) required for the propagation of feature annotation.</text>
</comment>
<comment type="subcellular location">
    <subcellularLocation>
        <location evidence="1 10">Cell membrane</location>
        <topology evidence="1 10">Multi-pass membrane protein</topology>
    </subcellularLocation>
</comment>
<feature type="transmembrane region" description="Helical" evidence="10">
    <location>
        <begin position="78"/>
        <end position="97"/>
    </location>
</feature>
<keyword evidence="5 10" id="KW-0552">Olfaction</keyword>
<dbReference type="RefSeq" id="XP_028035439.1">
    <property type="nucleotide sequence ID" value="XM_028179638.1"/>
</dbReference>
<dbReference type="GeneID" id="114246902"/>
<dbReference type="Proteomes" id="UP000504629">
    <property type="component" value="Unplaced"/>
</dbReference>
<dbReference type="PANTHER" id="PTHR21137:SF35">
    <property type="entry name" value="ODORANT RECEPTOR 19A-RELATED"/>
    <property type="match status" value="1"/>
</dbReference>
<dbReference type="AlphaFoldDB" id="A0A6J2K586"/>